<sequence length="231" mass="23872">MRTLVVEDDPIAAEANAGYVRRVAGFEVVGVVGSAADALRAVAATPVDLLLLDVHLPDGNGLDVLRRLRSTGRTVDAIMVTRARDLAVVQAAVAFGATQYLVKPFTAAVVRTKLEAHREYRARLGAGAPVVAQGDVDELLGAVRGGAVPVGGLPKGISRESLDAVVRALAGAGPTGLTASEVGALLGTSRITARRYLEHIAETGLAVRHARYGSTGRPQVEYRAQPGGVAG</sequence>
<dbReference type="Pfam" id="PF00072">
    <property type="entry name" value="Response_reg"/>
    <property type="match status" value="1"/>
</dbReference>
<dbReference type="InterPro" id="IPR051271">
    <property type="entry name" value="2C-system_Tx_regulators"/>
</dbReference>
<accession>A0ABT1A1W9</accession>
<keyword evidence="2 9" id="KW-0963">Cytoplasm</keyword>
<evidence type="ECO:0000256" key="2">
    <source>
        <dbReference type="ARBA" id="ARBA00022490"/>
    </source>
</evidence>
<evidence type="ECO:0000313" key="13">
    <source>
        <dbReference type="Proteomes" id="UP001165283"/>
    </source>
</evidence>
<dbReference type="InterPro" id="IPR001789">
    <property type="entry name" value="Sig_transdc_resp-reg_receiver"/>
</dbReference>
<evidence type="ECO:0000256" key="5">
    <source>
        <dbReference type="ARBA" id="ARBA00023015"/>
    </source>
</evidence>
<dbReference type="InterPro" id="IPR048714">
    <property type="entry name" value="DpiA-like_HTH"/>
</dbReference>
<dbReference type="SUPFAM" id="SSF46785">
    <property type="entry name" value="Winged helix' DNA-binding domain"/>
    <property type="match status" value="1"/>
</dbReference>
<keyword evidence="8 9" id="KW-0804">Transcription</keyword>
<dbReference type="PROSITE" id="PS50110">
    <property type="entry name" value="RESPONSE_REGULATORY"/>
    <property type="match status" value="1"/>
</dbReference>
<dbReference type="PANTHER" id="PTHR45526:SF1">
    <property type="entry name" value="TRANSCRIPTIONAL REGULATORY PROTEIN DCUR-RELATED"/>
    <property type="match status" value="1"/>
</dbReference>
<dbReference type="SUPFAM" id="SSF52172">
    <property type="entry name" value="CheY-like"/>
    <property type="match status" value="1"/>
</dbReference>
<dbReference type="Proteomes" id="UP001165283">
    <property type="component" value="Unassembled WGS sequence"/>
</dbReference>
<keyword evidence="3 10" id="KW-0597">Phosphoprotein</keyword>
<reference evidence="12" key="1">
    <citation type="submission" date="2021-04" db="EMBL/GenBank/DDBJ databases">
        <title>Pseudonocardia sp. nov., isolated from sandy soil of mangrove forest.</title>
        <authorList>
            <person name="Zan Z."/>
            <person name="Huang R."/>
            <person name="Liu W."/>
        </authorList>
    </citation>
    <scope>NUCLEOTIDE SEQUENCE</scope>
    <source>
        <strain evidence="12">S2-4</strain>
    </source>
</reference>
<dbReference type="InterPro" id="IPR024187">
    <property type="entry name" value="Sig_transdc_resp-reg_cit/mal"/>
</dbReference>
<comment type="subcellular location">
    <subcellularLocation>
        <location evidence="1 9">Cytoplasm</location>
    </subcellularLocation>
</comment>
<dbReference type="Pfam" id="PF20714">
    <property type="entry name" value="HTH_64"/>
    <property type="match status" value="1"/>
</dbReference>
<dbReference type="EMBL" id="JAGSOV010000039">
    <property type="protein sequence ID" value="MCO1657001.1"/>
    <property type="molecule type" value="Genomic_DNA"/>
</dbReference>
<gene>
    <name evidence="12" type="ORF">KDL28_18225</name>
</gene>
<organism evidence="12 13">
    <name type="scientific">Pseudonocardia humida</name>
    <dbReference type="NCBI Taxonomy" id="2800819"/>
    <lineage>
        <taxon>Bacteria</taxon>
        <taxon>Bacillati</taxon>
        <taxon>Actinomycetota</taxon>
        <taxon>Actinomycetes</taxon>
        <taxon>Pseudonocardiales</taxon>
        <taxon>Pseudonocardiaceae</taxon>
        <taxon>Pseudonocardia</taxon>
    </lineage>
</organism>
<evidence type="ECO:0000259" key="11">
    <source>
        <dbReference type="PROSITE" id="PS50110"/>
    </source>
</evidence>
<keyword evidence="6 9" id="KW-0238">DNA-binding</keyword>
<evidence type="ECO:0000256" key="10">
    <source>
        <dbReference type="PROSITE-ProRule" id="PRU00169"/>
    </source>
</evidence>
<comment type="caution">
    <text evidence="12">The sequence shown here is derived from an EMBL/GenBank/DDBJ whole genome shotgun (WGS) entry which is preliminary data.</text>
</comment>
<keyword evidence="4 9" id="KW-0902">Two-component regulatory system</keyword>
<evidence type="ECO:0000256" key="7">
    <source>
        <dbReference type="ARBA" id="ARBA00023159"/>
    </source>
</evidence>
<keyword evidence="7 9" id="KW-0010">Activator</keyword>
<protein>
    <recommendedName>
        <fullName evidence="9">Transcriptional regulatory protein</fullName>
    </recommendedName>
</protein>
<dbReference type="InterPro" id="IPR011006">
    <property type="entry name" value="CheY-like_superfamily"/>
</dbReference>
<dbReference type="SMART" id="SM00448">
    <property type="entry name" value="REC"/>
    <property type="match status" value="1"/>
</dbReference>
<dbReference type="PIRSF" id="PIRSF006171">
    <property type="entry name" value="RR_citrat_malat"/>
    <property type="match status" value="1"/>
</dbReference>
<dbReference type="InterPro" id="IPR036390">
    <property type="entry name" value="WH_DNA-bd_sf"/>
</dbReference>
<keyword evidence="5 9" id="KW-0805">Transcription regulation</keyword>
<proteinExistence type="predicted"/>
<evidence type="ECO:0000256" key="6">
    <source>
        <dbReference type="ARBA" id="ARBA00023125"/>
    </source>
</evidence>
<evidence type="ECO:0000256" key="8">
    <source>
        <dbReference type="ARBA" id="ARBA00023163"/>
    </source>
</evidence>
<feature type="modified residue" description="4-aspartylphosphate" evidence="10">
    <location>
        <position position="53"/>
    </location>
</feature>
<evidence type="ECO:0000256" key="4">
    <source>
        <dbReference type="ARBA" id="ARBA00023012"/>
    </source>
</evidence>
<feature type="domain" description="Response regulatory" evidence="11">
    <location>
        <begin position="2"/>
        <end position="118"/>
    </location>
</feature>
<keyword evidence="13" id="KW-1185">Reference proteome</keyword>
<evidence type="ECO:0000256" key="1">
    <source>
        <dbReference type="ARBA" id="ARBA00004496"/>
    </source>
</evidence>
<evidence type="ECO:0000313" key="12">
    <source>
        <dbReference type="EMBL" id="MCO1657001.1"/>
    </source>
</evidence>
<name>A0ABT1A1W9_9PSEU</name>
<evidence type="ECO:0000256" key="9">
    <source>
        <dbReference type="PIRNR" id="PIRNR006171"/>
    </source>
</evidence>
<dbReference type="Gene3D" id="3.40.50.2300">
    <property type="match status" value="1"/>
</dbReference>
<dbReference type="PANTHER" id="PTHR45526">
    <property type="entry name" value="TRANSCRIPTIONAL REGULATORY PROTEIN DPIA"/>
    <property type="match status" value="1"/>
</dbReference>
<evidence type="ECO:0000256" key="3">
    <source>
        <dbReference type="ARBA" id="ARBA00022553"/>
    </source>
</evidence>